<dbReference type="AlphaFoldDB" id="A0A9Q1C3J4"/>
<reference evidence="4" key="1">
    <citation type="submission" date="2021-10" db="EMBL/GenBank/DDBJ databases">
        <title>Tropical sea cucumber genome reveals ecological adaptation and Cuvierian tubules defense mechanism.</title>
        <authorList>
            <person name="Chen T."/>
        </authorList>
    </citation>
    <scope>NUCLEOTIDE SEQUENCE</scope>
    <source>
        <strain evidence="4">Nanhai2018</strain>
        <tissue evidence="4">Muscle</tissue>
    </source>
</reference>
<dbReference type="GO" id="GO:0005634">
    <property type="term" value="C:nucleus"/>
    <property type="evidence" value="ECO:0007669"/>
    <property type="project" value="UniProtKB-SubCell"/>
</dbReference>
<protein>
    <submittedName>
        <fullName evidence="4">UPF0472 protein C16orf72-like</fullName>
    </submittedName>
</protein>
<feature type="compositionally biased region" description="Basic and acidic residues" evidence="3">
    <location>
        <begin position="1"/>
        <end position="10"/>
    </location>
</feature>
<keyword evidence="2" id="KW-0539">Nucleus</keyword>
<proteinExistence type="predicted"/>
<comment type="subcellular location">
    <subcellularLocation>
        <location evidence="1">Nucleus</location>
    </subcellularLocation>
</comment>
<dbReference type="Pfam" id="PF15251">
    <property type="entry name" value="TAPR1-like"/>
    <property type="match status" value="1"/>
</dbReference>
<dbReference type="PANTHER" id="PTHR31624">
    <property type="entry name" value="UPF0472 PROTEIN C16ORF72"/>
    <property type="match status" value="1"/>
</dbReference>
<dbReference type="PANTHER" id="PTHR31624:SF4">
    <property type="entry name" value="CHROMOSOME 16 OPEN READING FRAME 72"/>
    <property type="match status" value="1"/>
</dbReference>
<feature type="region of interest" description="Disordered" evidence="3">
    <location>
        <begin position="1"/>
        <end position="32"/>
    </location>
</feature>
<feature type="region of interest" description="Disordered" evidence="3">
    <location>
        <begin position="228"/>
        <end position="253"/>
    </location>
</feature>
<dbReference type="OrthoDB" id="5823474at2759"/>
<dbReference type="InterPro" id="IPR029196">
    <property type="entry name" value="HAPSTR1-like"/>
</dbReference>
<gene>
    <name evidence="4" type="ORF">HOLleu_18432</name>
</gene>
<evidence type="ECO:0000313" key="4">
    <source>
        <dbReference type="EMBL" id="KAJ8037583.1"/>
    </source>
</evidence>
<keyword evidence="5" id="KW-1185">Reference proteome</keyword>
<feature type="region of interest" description="Disordered" evidence="3">
    <location>
        <begin position="140"/>
        <end position="180"/>
    </location>
</feature>
<dbReference type="Proteomes" id="UP001152320">
    <property type="component" value="Chromosome 8"/>
</dbReference>
<evidence type="ECO:0000256" key="3">
    <source>
        <dbReference type="SAM" id="MobiDB-lite"/>
    </source>
</evidence>
<evidence type="ECO:0000256" key="2">
    <source>
        <dbReference type="ARBA" id="ARBA00023242"/>
    </source>
</evidence>
<organism evidence="4 5">
    <name type="scientific">Holothuria leucospilota</name>
    <name type="common">Black long sea cucumber</name>
    <name type="synonym">Mertensiothuria leucospilota</name>
    <dbReference type="NCBI Taxonomy" id="206669"/>
    <lineage>
        <taxon>Eukaryota</taxon>
        <taxon>Metazoa</taxon>
        <taxon>Echinodermata</taxon>
        <taxon>Eleutherozoa</taxon>
        <taxon>Echinozoa</taxon>
        <taxon>Holothuroidea</taxon>
        <taxon>Aspidochirotacea</taxon>
        <taxon>Aspidochirotida</taxon>
        <taxon>Holothuriidae</taxon>
        <taxon>Holothuria</taxon>
    </lineage>
</organism>
<comment type="caution">
    <text evidence="4">The sequence shown here is derived from an EMBL/GenBank/DDBJ whole genome shotgun (WGS) entry which is preliminary data.</text>
</comment>
<evidence type="ECO:0000313" key="5">
    <source>
        <dbReference type="Proteomes" id="UP001152320"/>
    </source>
</evidence>
<dbReference type="InterPro" id="IPR040308">
    <property type="entry name" value="HAPR1"/>
</dbReference>
<sequence length="253" mass="28915">MAENKERTEENGGEFRTSYGEQQCLEELDREPNLDERLKEEKKVASEKLWYQFQNSASAVTALYKERERSQDGQVPLWLVFQNAATNVTKLYKDSIECHRRSLELGIKIGQQRKTRDIAAWAKKRRRFIHREDLLAFLCGNSPPSRQRGVQHPRSSSDRSSPRTYAGTSPPREQCGVDTGDELQPFRDALALHGLNGAMANVGVSQSPPHSRRRVSNSLQDLEDILTSSQEARKRNTIETLPDSPSPKRSRYF</sequence>
<name>A0A9Q1C3J4_HOLLE</name>
<evidence type="ECO:0000256" key="1">
    <source>
        <dbReference type="ARBA" id="ARBA00004123"/>
    </source>
</evidence>
<accession>A0A9Q1C3J4</accession>
<dbReference type="EMBL" id="JAIZAY010000008">
    <property type="protein sequence ID" value="KAJ8037583.1"/>
    <property type="molecule type" value="Genomic_DNA"/>
</dbReference>